<accession>A0A2I2L464</accession>
<dbReference type="EMBL" id="LT906555">
    <property type="protein sequence ID" value="SNW62300.1"/>
    <property type="molecule type" value="Genomic_DNA"/>
</dbReference>
<sequence length="188" mass="22078">MEAKDLSTRCENFRSSKSDIELKEKGIEWISNMGCNFDMNMANFLVIKSASPNNINKIIKCLDMIYYDILLEETEGNNCKINKKLMDAYKAYRYISINPIIKNKIQHLDYSKIGDYNGTKIVVTEEIKMLSMKVKDLSSKLSDLCIKIDRLECDKRQPLELFELRDKYENMENEYKNAKNELRESIKK</sequence>
<evidence type="ECO:0000256" key="1">
    <source>
        <dbReference type="SAM" id="Coils"/>
    </source>
</evidence>
<reference evidence="2" key="1">
    <citation type="submission" date="2017-08" db="EMBL/GenBank/DDBJ databases">
        <authorList>
            <consortium name="Urmite Genomes"/>
        </authorList>
    </citation>
    <scope>NUCLEOTIDE SEQUENCE [LARGE SCALE GENOMIC DNA]</scope>
    <source>
        <strain evidence="2">IHUMI-LCC2</strain>
    </source>
</reference>
<name>A0A2I2L464_9VIRU</name>
<evidence type="ECO:0000313" key="3">
    <source>
        <dbReference type="Proteomes" id="UP000236316"/>
    </source>
</evidence>
<evidence type="ECO:0000313" key="2">
    <source>
        <dbReference type="EMBL" id="SNW62300.1"/>
    </source>
</evidence>
<gene>
    <name evidence="2" type="ORF">ORPV_396</name>
</gene>
<dbReference type="Proteomes" id="UP000236316">
    <property type="component" value="Segment"/>
</dbReference>
<feature type="coiled-coil region" evidence="1">
    <location>
        <begin position="134"/>
        <end position="188"/>
    </location>
</feature>
<dbReference type="KEGG" id="vg:35382179"/>
<proteinExistence type="predicted"/>
<dbReference type="GeneID" id="35382179"/>
<dbReference type="RefSeq" id="YP_009448602.1">
    <property type="nucleotide sequence ID" value="NC_036594.1"/>
</dbReference>
<keyword evidence="3" id="KW-1185">Reference proteome</keyword>
<protein>
    <submittedName>
        <fullName evidence="2">Uncharacterized protein</fullName>
    </submittedName>
</protein>
<organism evidence="2">
    <name type="scientific">Orpheovirus IHUMI-LCC2</name>
    <dbReference type="NCBI Taxonomy" id="2023057"/>
    <lineage>
        <taxon>Viruses</taxon>
        <taxon>Varidnaviria</taxon>
        <taxon>Bamfordvirae</taxon>
        <taxon>Nucleocytoviricota</taxon>
        <taxon>Megaviricetes</taxon>
        <taxon>Pimascovirales</taxon>
        <taxon>Ocovirineae</taxon>
        <taxon>Orpheoviridae</taxon>
        <taxon>Alphaorpheovirus</taxon>
        <taxon>Alphaorpheovirus massiliense</taxon>
    </lineage>
</organism>
<keyword evidence="1" id="KW-0175">Coiled coil</keyword>